<name>A0ABQ5FNI2_9ASTR</name>
<comment type="caution">
    <text evidence="1">The sequence shown here is derived from an EMBL/GenBank/DDBJ whole genome shotgun (WGS) entry which is preliminary data.</text>
</comment>
<keyword evidence="2" id="KW-1185">Reference proteome</keyword>
<evidence type="ECO:0000313" key="2">
    <source>
        <dbReference type="Proteomes" id="UP001151760"/>
    </source>
</evidence>
<dbReference type="EMBL" id="BQNB010017587">
    <property type="protein sequence ID" value="GJT64903.1"/>
    <property type="molecule type" value="Genomic_DNA"/>
</dbReference>
<evidence type="ECO:0000313" key="1">
    <source>
        <dbReference type="EMBL" id="GJT64903.1"/>
    </source>
</evidence>
<accession>A0ABQ5FNI2</accession>
<sequence>MKYATLRLSVLDSFELESNSLGISNDPYARDLGEYKSESENKITEFEEEEQWECGVDKTYYDPPELSMENFEVKRYSFENGKSFVCVTKILNDDTRLERVNGSRFKKMIRKEMDTAQSVQRTM</sequence>
<proteinExistence type="predicted"/>
<reference evidence="1" key="2">
    <citation type="submission" date="2022-01" db="EMBL/GenBank/DDBJ databases">
        <authorList>
            <person name="Yamashiro T."/>
            <person name="Shiraishi A."/>
            <person name="Satake H."/>
            <person name="Nakayama K."/>
        </authorList>
    </citation>
    <scope>NUCLEOTIDE SEQUENCE</scope>
</reference>
<organism evidence="1 2">
    <name type="scientific">Tanacetum coccineum</name>
    <dbReference type="NCBI Taxonomy" id="301880"/>
    <lineage>
        <taxon>Eukaryota</taxon>
        <taxon>Viridiplantae</taxon>
        <taxon>Streptophyta</taxon>
        <taxon>Embryophyta</taxon>
        <taxon>Tracheophyta</taxon>
        <taxon>Spermatophyta</taxon>
        <taxon>Magnoliopsida</taxon>
        <taxon>eudicotyledons</taxon>
        <taxon>Gunneridae</taxon>
        <taxon>Pentapetalae</taxon>
        <taxon>asterids</taxon>
        <taxon>campanulids</taxon>
        <taxon>Asterales</taxon>
        <taxon>Asteraceae</taxon>
        <taxon>Asteroideae</taxon>
        <taxon>Anthemideae</taxon>
        <taxon>Anthemidinae</taxon>
        <taxon>Tanacetum</taxon>
    </lineage>
</organism>
<gene>
    <name evidence="1" type="ORF">Tco_1016383</name>
</gene>
<dbReference type="Proteomes" id="UP001151760">
    <property type="component" value="Unassembled WGS sequence"/>
</dbReference>
<reference evidence="1" key="1">
    <citation type="journal article" date="2022" name="Int. J. Mol. Sci.">
        <title>Draft Genome of Tanacetum Coccineum: Genomic Comparison of Closely Related Tanacetum-Family Plants.</title>
        <authorList>
            <person name="Yamashiro T."/>
            <person name="Shiraishi A."/>
            <person name="Nakayama K."/>
            <person name="Satake H."/>
        </authorList>
    </citation>
    <scope>NUCLEOTIDE SEQUENCE</scope>
</reference>
<protein>
    <submittedName>
        <fullName evidence="1">Uncharacterized protein</fullName>
    </submittedName>
</protein>